<feature type="compositionally biased region" description="Basic and acidic residues" evidence="8">
    <location>
        <begin position="1"/>
        <end position="10"/>
    </location>
</feature>
<evidence type="ECO:0000256" key="8">
    <source>
        <dbReference type="SAM" id="MobiDB-lite"/>
    </source>
</evidence>
<feature type="non-terminal residue" evidence="10">
    <location>
        <position position="627"/>
    </location>
</feature>
<dbReference type="Gene3D" id="1.20.970.30">
    <property type="entry name" value="eIF4G, eIF4E-binding domain"/>
    <property type="match status" value="1"/>
</dbReference>
<dbReference type="InterPro" id="IPR016024">
    <property type="entry name" value="ARM-type_fold"/>
</dbReference>
<dbReference type="Proteomes" id="UP000789572">
    <property type="component" value="Unassembled WGS sequence"/>
</dbReference>
<evidence type="ECO:0000256" key="7">
    <source>
        <dbReference type="ARBA" id="ARBA00022917"/>
    </source>
</evidence>
<feature type="domain" description="MI" evidence="9">
    <location>
        <begin position="448"/>
        <end position="569"/>
    </location>
</feature>
<dbReference type="SMART" id="SM00543">
    <property type="entry name" value="MIF4G"/>
    <property type="match status" value="1"/>
</dbReference>
<dbReference type="Gene3D" id="1.25.40.180">
    <property type="match status" value="2"/>
</dbReference>
<evidence type="ECO:0000256" key="4">
    <source>
        <dbReference type="ARBA" id="ARBA00022540"/>
    </source>
</evidence>
<keyword evidence="11" id="KW-1185">Reference proteome</keyword>
<dbReference type="PANTHER" id="PTHR23253:SF9">
    <property type="entry name" value="EUKARYOTIC TRANSLATION INITIATION FACTOR 4 GAMMA 2"/>
    <property type="match status" value="1"/>
</dbReference>
<dbReference type="Pfam" id="PF02854">
    <property type="entry name" value="MIF4G"/>
    <property type="match status" value="1"/>
</dbReference>
<keyword evidence="6" id="KW-0694">RNA-binding</keyword>
<dbReference type="OrthoDB" id="514777at2759"/>
<sequence length="627" mass="70589">ECGSARKIEDLNAVTYPPHIKPPDPTLNQDAQPGKYKYQRSFLMQFMTVCKKKPENLSHLDAIGHQQVGGLTIPMEMVAPLGRSDNRLVSQSVPGEVPKAGDHIIELANKSKEECSGRILKTIIQLTFEKACDEPNYSQIYAQLCRKMLERIDMDIFDETIKNAQGECVRGAALFRKYLLTMCQESFEKGWKIPNNEKGMPNRFSDKRRGLGLIRFIGELFKVHMLTERIMHDCIKKLLANREDPEEEEAEFLCELLMIIGKELDYLRAKSQMNAYFIRMDSMSKNTKLSSRIRFMLTDVIELRKRNWIPRHDNDTNAPRTIGDIQPRSGIWGSSSRFGQASGNSTRLSRTSDDRDKVGMQHGMQQMSDWTVGPSSARKVDLTRFGQVRSNKVNLALGNDPIARLASGSEGWRTIKEHNEKGSSMSSTHTYNVLSGYTLKSSSISQEEAKRKIKAMVDEYWSVRDKKEVAVCIKELPDRYFGDAIREFIESALDKKPADVSNCADLLKELRKQDAISPADCKKAFTIIMGNLGDIAVDVPHAYAHTGQLLHGAQLELREVITLVGLLTGIGGSEPPSAKVVAAYLNSIKTSMGELMVLRKVKNANFDFALLFPDGNKDAVNRFLEKQ</sequence>
<dbReference type="FunFam" id="1.25.40.180:FF:000020">
    <property type="entry name" value="Eukaryotic translation initiation factor subunit"/>
    <property type="match status" value="1"/>
</dbReference>
<dbReference type="InterPro" id="IPR003891">
    <property type="entry name" value="Initiation_fac_eIF4g_MI"/>
</dbReference>
<name>A0A9N9GHU1_9GLOM</name>
<keyword evidence="3" id="KW-0963">Cytoplasm</keyword>
<keyword evidence="7" id="KW-0648">Protein biosynthesis</keyword>
<dbReference type="GO" id="GO:0010494">
    <property type="term" value="C:cytoplasmic stress granule"/>
    <property type="evidence" value="ECO:0007669"/>
    <property type="project" value="UniProtKB-ARBA"/>
</dbReference>
<dbReference type="InterPro" id="IPR022745">
    <property type="entry name" value="eIF4G1_eIF4E-bd"/>
</dbReference>
<evidence type="ECO:0000256" key="2">
    <source>
        <dbReference type="ARBA" id="ARBA00005775"/>
    </source>
</evidence>
<evidence type="ECO:0000259" key="9">
    <source>
        <dbReference type="PROSITE" id="PS51366"/>
    </source>
</evidence>
<dbReference type="SMART" id="SM00544">
    <property type="entry name" value="MA3"/>
    <property type="match status" value="1"/>
</dbReference>
<comment type="caution">
    <text evidence="10">The sequence shown here is derived from an EMBL/GenBank/DDBJ whole genome shotgun (WGS) entry which is preliminary data.</text>
</comment>
<comment type="subcellular location">
    <subcellularLocation>
        <location evidence="1">Cytoplasm</location>
    </subcellularLocation>
</comment>
<dbReference type="EMBL" id="CAJVPJ010001778">
    <property type="protein sequence ID" value="CAG8603356.1"/>
    <property type="molecule type" value="Genomic_DNA"/>
</dbReference>
<dbReference type="GO" id="GO:0003743">
    <property type="term" value="F:translation initiation factor activity"/>
    <property type="evidence" value="ECO:0007669"/>
    <property type="project" value="UniProtKB-KW"/>
</dbReference>
<evidence type="ECO:0000256" key="5">
    <source>
        <dbReference type="ARBA" id="ARBA00022553"/>
    </source>
</evidence>
<evidence type="ECO:0000313" key="10">
    <source>
        <dbReference type="EMBL" id="CAG8603356.1"/>
    </source>
</evidence>
<reference evidence="10" key="1">
    <citation type="submission" date="2021-06" db="EMBL/GenBank/DDBJ databases">
        <authorList>
            <person name="Kallberg Y."/>
            <person name="Tangrot J."/>
            <person name="Rosling A."/>
        </authorList>
    </citation>
    <scope>NUCLEOTIDE SEQUENCE</scope>
    <source>
        <strain evidence="10">IA702</strain>
    </source>
</reference>
<feature type="region of interest" description="Disordered" evidence="8">
    <location>
        <begin position="1"/>
        <end position="32"/>
    </location>
</feature>
<dbReference type="Pfam" id="PF12152">
    <property type="entry name" value="eIF_4G1"/>
    <property type="match status" value="1"/>
</dbReference>
<dbReference type="PANTHER" id="PTHR23253">
    <property type="entry name" value="EUKARYOTIC TRANSLATION INITIATION FACTOR 4 GAMMA"/>
    <property type="match status" value="1"/>
</dbReference>
<gene>
    <name evidence="10" type="ORF">POCULU_LOCUS7582</name>
</gene>
<evidence type="ECO:0000256" key="3">
    <source>
        <dbReference type="ARBA" id="ARBA00022490"/>
    </source>
</evidence>
<feature type="compositionally biased region" description="Polar residues" evidence="8">
    <location>
        <begin position="333"/>
        <end position="349"/>
    </location>
</feature>
<dbReference type="InterPro" id="IPR003890">
    <property type="entry name" value="MIF4G-like_typ-3"/>
</dbReference>
<feature type="non-terminal residue" evidence="10">
    <location>
        <position position="1"/>
    </location>
</feature>
<evidence type="ECO:0000313" key="11">
    <source>
        <dbReference type="Proteomes" id="UP000789572"/>
    </source>
</evidence>
<dbReference type="PROSITE" id="PS51366">
    <property type="entry name" value="MI"/>
    <property type="match status" value="1"/>
</dbReference>
<keyword evidence="5" id="KW-0597">Phosphoprotein</keyword>
<dbReference type="GO" id="GO:0003729">
    <property type="term" value="F:mRNA binding"/>
    <property type="evidence" value="ECO:0007669"/>
    <property type="project" value="TreeGrafter"/>
</dbReference>
<evidence type="ECO:0000256" key="1">
    <source>
        <dbReference type="ARBA" id="ARBA00004496"/>
    </source>
</evidence>
<organism evidence="10 11">
    <name type="scientific">Paraglomus occultum</name>
    <dbReference type="NCBI Taxonomy" id="144539"/>
    <lineage>
        <taxon>Eukaryota</taxon>
        <taxon>Fungi</taxon>
        <taxon>Fungi incertae sedis</taxon>
        <taxon>Mucoromycota</taxon>
        <taxon>Glomeromycotina</taxon>
        <taxon>Glomeromycetes</taxon>
        <taxon>Paraglomerales</taxon>
        <taxon>Paraglomeraceae</taxon>
        <taxon>Paraglomus</taxon>
    </lineage>
</organism>
<comment type="similarity">
    <text evidence="2">Belongs to the eukaryotic initiation factor 4G family.</text>
</comment>
<evidence type="ECO:0000256" key="6">
    <source>
        <dbReference type="ARBA" id="ARBA00022884"/>
    </source>
</evidence>
<dbReference type="InterPro" id="IPR036211">
    <property type="entry name" value="eIF4G_eIF4E-bd_sf"/>
</dbReference>
<protein>
    <submittedName>
        <fullName evidence="10">833_t:CDS:1</fullName>
    </submittedName>
</protein>
<keyword evidence="4" id="KW-0396">Initiation factor</keyword>
<dbReference type="SUPFAM" id="SSF101489">
    <property type="entry name" value="Eukaryotic initiation factor 4f subunit eIF4g, eIF4e-binding domain"/>
    <property type="match status" value="1"/>
</dbReference>
<dbReference type="GO" id="GO:0016281">
    <property type="term" value="C:eukaryotic translation initiation factor 4F complex"/>
    <property type="evidence" value="ECO:0007669"/>
    <property type="project" value="TreeGrafter"/>
</dbReference>
<dbReference type="SUPFAM" id="SSF48371">
    <property type="entry name" value="ARM repeat"/>
    <property type="match status" value="2"/>
</dbReference>
<feature type="region of interest" description="Disordered" evidence="8">
    <location>
        <begin position="333"/>
        <end position="355"/>
    </location>
</feature>
<proteinExistence type="inferred from homology"/>
<accession>A0A9N9GHU1</accession>
<dbReference type="Pfam" id="PF02847">
    <property type="entry name" value="MA3"/>
    <property type="match status" value="1"/>
</dbReference>
<dbReference type="AlphaFoldDB" id="A0A9N9GHU1"/>